<dbReference type="Proteomes" id="UP000478052">
    <property type="component" value="Unassembled WGS sequence"/>
</dbReference>
<protein>
    <submittedName>
        <fullName evidence="1">Putative nuclease HARBI1</fullName>
    </submittedName>
</protein>
<evidence type="ECO:0000313" key="1">
    <source>
        <dbReference type="EMBL" id="KAF0749657.1"/>
    </source>
</evidence>
<dbReference type="AlphaFoldDB" id="A0A6G0Y5Y8"/>
<organism evidence="1 2">
    <name type="scientific">Aphis craccivora</name>
    <name type="common">Cowpea aphid</name>
    <dbReference type="NCBI Taxonomy" id="307492"/>
    <lineage>
        <taxon>Eukaryota</taxon>
        <taxon>Metazoa</taxon>
        <taxon>Ecdysozoa</taxon>
        <taxon>Arthropoda</taxon>
        <taxon>Hexapoda</taxon>
        <taxon>Insecta</taxon>
        <taxon>Pterygota</taxon>
        <taxon>Neoptera</taxon>
        <taxon>Paraneoptera</taxon>
        <taxon>Hemiptera</taxon>
        <taxon>Sternorrhyncha</taxon>
        <taxon>Aphidomorpha</taxon>
        <taxon>Aphidoidea</taxon>
        <taxon>Aphididae</taxon>
        <taxon>Aphidini</taxon>
        <taxon>Aphis</taxon>
        <taxon>Aphis</taxon>
    </lineage>
</organism>
<dbReference type="EMBL" id="VUJU01006020">
    <property type="protein sequence ID" value="KAF0749657.1"/>
    <property type="molecule type" value="Genomic_DNA"/>
</dbReference>
<evidence type="ECO:0000313" key="2">
    <source>
        <dbReference type="Proteomes" id="UP000478052"/>
    </source>
</evidence>
<gene>
    <name evidence="1" type="ORF">FWK35_00018550</name>
</gene>
<proteinExistence type="predicted"/>
<keyword evidence="2" id="KW-1185">Reference proteome</keyword>
<dbReference type="OrthoDB" id="8057712at2759"/>
<reference evidence="1 2" key="1">
    <citation type="submission" date="2019-08" db="EMBL/GenBank/DDBJ databases">
        <title>Whole genome of Aphis craccivora.</title>
        <authorList>
            <person name="Voronova N.V."/>
            <person name="Shulinski R.S."/>
            <person name="Bandarenka Y.V."/>
            <person name="Zhorov D.G."/>
            <person name="Warner D."/>
        </authorList>
    </citation>
    <scope>NUCLEOTIDE SEQUENCE [LARGE SCALE GENOMIC DNA]</scope>
    <source>
        <strain evidence="1">180601</strain>
        <tissue evidence="1">Whole Body</tissue>
    </source>
</reference>
<sequence>MAICDANYCFTIIDVGSYGKESDCNIFKKSSFGKKLYANKINFPEPRCLPKDDIYVVYVHVHLNVISKNFVLQFFILKPDRRHLFSLFYTNVGSAGLLITIRLNFEELCIQFTNILPQLKKIVEFFV</sequence>
<accession>A0A6G0Y5Y8</accession>
<name>A0A6G0Y5Y8_APHCR</name>
<comment type="caution">
    <text evidence="1">The sequence shown here is derived from an EMBL/GenBank/DDBJ whole genome shotgun (WGS) entry which is preliminary data.</text>
</comment>